<proteinExistence type="predicted"/>
<dbReference type="Proteomes" id="UP000887574">
    <property type="component" value="Unplaced"/>
</dbReference>
<evidence type="ECO:0000256" key="1">
    <source>
        <dbReference type="SAM" id="Phobius"/>
    </source>
</evidence>
<evidence type="ECO:0000313" key="2">
    <source>
        <dbReference type="Proteomes" id="UP000887574"/>
    </source>
</evidence>
<keyword evidence="1" id="KW-1133">Transmembrane helix</keyword>
<dbReference type="AlphaFoldDB" id="A0A915CVW9"/>
<name>A0A915CVW9_9BILA</name>
<accession>A0A915CVW9</accession>
<sequence>MELPLQMYKIELCVNFACMMIKYHEKTQLYCKLLFGCVNTILSFLFFLRINKKSAKNIKNRAVKITLIVEICFNILPTFFNFILSIIVSEPLNNYLGQYVEMFCMMDAACCSVLYTLIFVKKHGRIYNNKNTNFTVSTTPRTT</sequence>
<reference evidence="3" key="1">
    <citation type="submission" date="2022-11" db="UniProtKB">
        <authorList>
            <consortium name="WormBaseParasite"/>
        </authorList>
    </citation>
    <scope>IDENTIFICATION</scope>
</reference>
<organism evidence="2 3">
    <name type="scientific">Ditylenchus dipsaci</name>
    <dbReference type="NCBI Taxonomy" id="166011"/>
    <lineage>
        <taxon>Eukaryota</taxon>
        <taxon>Metazoa</taxon>
        <taxon>Ecdysozoa</taxon>
        <taxon>Nematoda</taxon>
        <taxon>Chromadorea</taxon>
        <taxon>Rhabditida</taxon>
        <taxon>Tylenchina</taxon>
        <taxon>Tylenchomorpha</taxon>
        <taxon>Sphaerularioidea</taxon>
        <taxon>Anguinidae</taxon>
        <taxon>Anguininae</taxon>
        <taxon>Ditylenchus</taxon>
    </lineage>
</organism>
<evidence type="ECO:0000313" key="3">
    <source>
        <dbReference type="WBParaSite" id="jg12722"/>
    </source>
</evidence>
<feature type="transmembrane region" description="Helical" evidence="1">
    <location>
        <begin position="99"/>
        <end position="120"/>
    </location>
</feature>
<keyword evidence="1" id="KW-0812">Transmembrane</keyword>
<feature type="transmembrane region" description="Helical" evidence="1">
    <location>
        <begin position="33"/>
        <end position="50"/>
    </location>
</feature>
<keyword evidence="1" id="KW-0472">Membrane</keyword>
<keyword evidence="2" id="KW-1185">Reference proteome</keyword>
<protein>
    <submittedName>
        <fullName evidence="3">Uncharacterized protein</fullName>
    </submittedName>
</protein>
<feature type="transmembrane region" description="Helical" evidence="1">
    <location>
        <begin position="62"/>
        <end position="87"/>
    </location>
</feature>
<dbReference type="WBParaSite" id="jg12722">
    <property type="protein sequence ID" value="jg12722"/>
    <property type="gene ID" value="jg12722"/>
</dbReference>